<dbReference type="AlphaFoldDB" id="A0A221KCW6"/>
<proteinExistence type="predicted"/>
<reference evidence="2 3" key="1">
    <citation type="submission" date="2017-07" db="EMBL/GenBank/DDBJ databases">
        <title>Complete Genome Sequence of the cosmetic ferment Vitreoscilla filiformis (ATCC15551).</title>
        <authorList>
            <person name="Contreras S."/>
            <person name="Sagory-Zalkind P."/>
            <person name="Blanquart H."/>
            <person name="Iltis A."/>
            <person name="Morand S.C."/>
        </authorList>
    </citation>
    <scope>NUCLEOTIDE SEQUENCE [LARGE SCALE GENOMIC DNA]</scope>
    <source>
        <strain evidence="2 3">ATCC 15551</strain>
    </source>
</reference>
<evidence type="ECO:0000256" key="1">
    <source>
        <dbReference type="SAM" id="MobiDB-lite"/>
    </source>
</evidence>
<keyword evidence="3" id="KW-1185">Reference proteome</keyword>
<evidence type="ECO:0000313" key="2">
    <source>
        <dbReference type="EMBL" id="ASM76677.1"/>
    </source>
</evidence>
<dbReference type="EMBL" id="CP022423">
    <property type="protein sequence ID" value="ASM76677.1"/>
    <property type="molecule type" value="Genomic_DNA"/>
</dbReference>
<evidence type="ECO:0000313" key="3">
    <source>
        <dbReference type="Proteomes" id="UP000199729"/>
    </source>
</evidence>
<protein>
    <submittedName>
        <fullName evidence="2">Uncharacterized protein</fullName>
    </submittedName>
</protein>
<accession>A0A221KCW6</accession>
<sequence length="52" mass="4955">MPLAKAGSGALTGGCSERSHAQAKATLTPSTSSSDGQDSEQKAQGGHGGAGL</sequence>
<name>A0A221KCW6_VITFI</name>
<gene>
    <name evidence="2" type="ORF">VITFI_CDS0899</name>
</gene>
<feature type="region of interest" description="Disordered" evidence="1">
    <location>
        <begin position="1"/>
        <end position="52"/>
    </location>
</feature>
<organism evidence="2 3">
    <name type="scientific">Vitreoscilla filiformis</name>
    <dbReference type="NCBI Taxonomy" id="63"/>
    <lineage>
        <taxon>Bacteria</taxon>
        <taxon>Pseudomonadati</taxon>
        <taxon>Pseudomonadota</taxon>
        <taxon>Betaproteobacteria</taxon>
        <taxon>Neisseriales</taxon>
        <taxon>Neisseriaceae</taxon>
        <taxon>Vitreoscilla</taxon>
    </lineage>
</organism>
<dbReference type="Proteomes" id="UP000199729">
    <property type="component" value="Chromosome"/>
</dbReference>
<dbReference type="KEGG" id="vff:VITFI_CDS0899"/>
<feature type="compositionally biased region" description="Polar residues" evidence="1">
    <location>
        <begin position="25"/>
        <end position="36"/>
    </location>
</feature>